<evidence type="ECO:0000313" key="3">
    <source>
        <dbReference type="EMBL" id="SDI97823.1"/>
    </source>
</evidence>
<dbReference type="Pfam" id="PF07238">
    <property type="entry name" value="PilZ"/>
    <property type="match status" value="1"/>
</dbReference>
<name>A0A1G8PZH0_9BACI</name>
<dbReference type="GO" id="GO:0035438">
    <property type="term" value="F:cyclic-di-GMP binding"/>
    <property type="evidence" value="ECO:0007669"/>
    <property type="project" value="InterPro"/>
</dbReference>
<dbReference type="STRING" id="86666.SAMN04490247_0301"/>
<dbReference type="EMBL" id="FNEV01000001">
    <property type="protein sequence ID" value="SDI97823.1"/>
    <property type="molecule type" value="Genomic_DNA"/>
</dbReference>
<dbReference type="Pfam" id="PF12945">
    <property type="entry name" value="PilZNR"/>
    <property type="match status" value="1"/>
</dbReference>
<keyword evidence="4" id="KW-1185">Reference proteome</keyword>
<accession>A0A1G8PZH0</accession>
<evidence type="ECO:0000259" key="1">
    <source>
        <dbReference type="Pfam" id="PF07238"/>
    </source>
</evidence>
<dbReference type="AlphaFoldDB" id="A0A1G8PZH0"/>
<feature type="domain" description="PilZ" evidence="1">
    <location>
        <begin position="95"/>
        <end position="199"/>
    </location>
</feature>
<dbReference type="OrthoDB" id="1951449at2"/>
<dbReference type="InterPro" id="IPR009875">
    <property type="entry name" value="PilZ_domain"/>
</dbReference>
<proteinExistence type="predicted"/>
<organism evidence="3 4">
    <name type="scientific">Salimicrobium halophilum</name>
    <dbReference type="NCBI Taxonomy" id="86666"/>
    <lineage>
        <taxon>Bacteria</taxon>
        <taxon>Bacillati</taxon>
        <taxon>Bacillota</taxon>
        <taxon>Bacilli</taxon>
        <taxon>Bacillales</taxon>
        <taxon>Bacillaceae</taxon>
        <taxon>Salimicrobium</taxon>
    </lineage>
</organism>
<keyword evidence="3" id="KW-0282">Flagellum</keyword>
<feature type="domain" description="Type III secretion system flagellar brake protein YcgR PilZN" evidence="2">
    <location>
        <begin position="3"/>
        <end position="86"/>
    </location>
</feature>
<sequence>MVEIGSELTLTLESGESFYCKVHEKEETMIYVDYPIHRETRKTSFFLDGTEFTISYVGKDGAVYKFDSEVVGRKKLTIPVLVFTFPGEEFLKRIQRRRYVRIETSIDVAIATKKESYHTVSLDLSGGGASLLHPEHARLIEGKRLHLTLVLPMNSGVYHYIKTESKVVRINERKGNKPSTLSVKFEGLSEKDRQLIIKYGFEQQRYMKKREYS</sequence>
<dbReference type="InterPro" id="IPR009926">
    <property type="entry name" value="T3SS_YcgR_PilZN"/>
</dbReference>
<evidence type="ECO:0000259" key="2">
    <source>
        <dbReference type="Pfam" id="PF12945"/>
    </source>
</evidence>
<reference evidence="4" key="1">
    <citation type="submission" date="2016-10" db="EMBL/GenBank/DDBJ databases">
        <authorList>
            <person name="Varghese N."/>
            <person name="Submissions S."/>
        </authorList>
    </citation>
    <scope>NUCLEOTIDE SEQUENCE [LARGE SCALE GENOMIC DNA]</scope>
    <source>
        <strain evidence="4">DSM 4771</strain>
    </source>
</reference>
<dbReference type="Proteomes" id="UP000199225">
    <property type="component" value="Unassembled WGS sequence"/>
</dbReference>
<keyword evidence="3" id="KW-0966">Cell projection</keyword>
<protein>
    <submittedName>
        <fullName evidence="3">C-di-GMP-binding flagellar brake protein YcgR, contains PilZNR and PilZ domains</fullName>
    </submittedName>
</protein>
<keyword evidence="3" id="KW-0969">Cilium</keyword>
<dbReference type="Gene3D" id="2.40.10.220">
    <property type="entry name" value="predicted glycosyltransferase like domains"/>
    <property type="match status" value="1"/>
</dbReference>
<evidence type="ECO:0000313" key="4">
    <source>
        <dbReference type="Proteomes" id="UP000199225"/>
    </source>
</evidence>
<dbReference type="SUPFAM" id="SSF141371">
    <property type="entry name" value="PilZ domain-like"/>
    <property type="match status" value="1"/>
</dbReference>
<gene>
    <name evidence="3" type="ORF">SAMN04490247_0301</name>
</gene>